<organism evidence="2">
    <name type="scientific">uncultured Acidobacteriota bacterium</name>
    <dbReference type="NCBI Taxonomy" id="171953"/>
    <lineage>
        <taxon>Bacteria</taxon>
        <taxon>Pseudomonadati</taxon>
        <taxon>Acidobacteriota</taxon>
        <taxon>environmental samples</taxon>
    </lineage>
</organism>
<proteinExistence type="predicted"/>
<reference evidence="2" key="2">
    <citation type="journal article" date="2012" name="PLoS ONE">
        <title>A Deeply Branching Thermophilic Bacterium with an Ancient Acetyl-CoA Pathway Dominates a Subsurface Ecosystem.</title>
        <authorList>
            <person name="Takami H."/>
            <person name="Noguchi H."/>
            <person name="Takaki Y."/>
            <person name="Uchiyama I."/>
            <person name="Toyoda A."/>
            <person name="Nishi S."/>
            <person name="Chee G.-J."/>
            <person name="Arai W."/>
            <person name="Nunoura T."/>
            <person name="Itoh T."/>
            <person name="Hattori M."/>
            <person name="Takai K."/>
        </authorList>
    </citation>
    <scope>NUCLEOTIDE SEQUENCE</scope>
</reference>
<gene>
    <name evidence="2" type="ORF">HGMM_F22D11C18</name>
</gene>
<reference evidence="2" key="1">
    <citation type="journal article" date="2005" name="Environ. Microbiol.">
        <title>Genetic and functional properties of uncultivated thermophilic crenarchaeotes from a subsurface gold mine as revealed by analysis of genome fragments.</title>
        <authorList>
            <person name="Nunoura T."/>
            <person name="Hirayama H."/>
            <person name="Takami H."/>
            <person name="Oida H."/>
            <person name="Nishi S."/>
            <person name="Shimamura S."/>
            <person name="Suzuki Y."/>
            <person name="Inagaki F."/>
            <person name="Takai K."/>
            <person name="Nealson K.H."/>
            <person name="Horikoshi K."/>
        </authorList>
    </citation>
    <scope>NUCLEOTIDE SEQUENCE</scope>
</reference>
<name>H5SFV5_9BACT</name>
<evidence type="ECO:0000256" key="1">
    <source>
        <dbReference type="SAM" id="MobiDB-lite"/>
    </source>
</evidence>
<accession>H5SFV5</accession>
<feature type="region of interest" description="Disordered" evidence="1">
    <location>
        <begin position="1"/>
        <end position="20"/>
    </location>
</feature>
<dbReference type="AlphaFoldDB" id="H5SFV5"/>
<evidence type="ECO:0000313" key="2">
    <source>
        <dbReference type="EMBL" id="BAL55041.1"/>
    </source>
</evidence>
<dbReference type="EMBL" id="AP011707">
    <property type="protein sequence ID" value="BAL55041.1"/>
    <property type="molecule type" value="Genomic_DNA"/>
</dbReference>
<protein>
    <submittedName>
        <fullName evidence="2">Uncharacterized protein</fullName>
    </submittedName>
</protein>
<sequence length="121" mass="14136">MATAATAKTKREMKKAWIRANPEKYQEQKRRWRQRRRERLASGRFLVSPEQREGKVLVARLRFRNGQNPHAMVEAFMKQYGKAGIYYALGPVTNSQFRAILIYADPKAAERIKRVKAAKRS</sequence>